<protein>
    <submittedName>
        <fullName evidence="3">Outer membrane lipoprotein carrier protein LolA</fullName>
    </submittedName>
</protein>
<feature type="region of interest" description="Disordered" evidence="1">
    <location>
        <begin position="410"/>
        <end position="438"/>
    </location>
</feature>
<keyword evidence="4" id="KW-1185">Reference proteome</keyword>
<reference evidence="3 4" key="1">
    <citation type="journal article" date="2014" name="PLoS Genet.">
        <title>Phylogenetically driven sequencing of extremely halophilic archaea reveals strategies for static and dynamic osmo-response.</title>
        <authorList>
            <person name="Becker E.A."/>
            <person name="Seitzer P.M."/>
            <person name="Tritt A."/>
            <person name="Larsen D."/>
            <person name="Krusor M."/>
            <person name="Yao A.I."/>
            <person name="Wu D."/>
            <person name="Madern D."/>
            <person name="Eisen J.A."/>
            <person name="Darling A.E."/>
            <person name="Facciotti M.T."/>
        </authorList>
    </citation>
    <scope>NUCLEOTIDE SEQUENCE [LARGE SCALE GENOMIC DNA]</scope>
    <source>
        <strain evidence="3 4">JCM 13552</strain>
    </source>
</reference>
<accession>M0MRP9</accession>
<feature type="compositionally biased region" description="Polar residues" evidence="1">
    <location>
        <begin position="41"/>
        <end position="63"/>
    </location>
</feature>
<dbReference type="PANTHER" id="PTHR37507:SF2">
    <property type="entry name" value="SPORULATION PROTEIN YDCC"/>
    <property type="match status" value="1"/>
</dbReference>
<dbReference type="InterPro" id="IPR052944">
    <property type="entry name" value="Sporulation_related"/>
</dbReference>
<comment type="caution">
    <text evidence="3">The sequence shown here is derived from an EMBL/GenBank/DDBJ whole genome shotgun (WGS) entry which is preliminary data.</text>
</comment>
<dbReference type="SUPFAM" id="SSF89392">
    <property type="entry name" value="Prokaryotic lipoproteins and lipoprotein localization factors"/>
    <property type="match status" value="1"/>
</dbReference>
<proteinExistence type="predicted"/>
<dbReference type="STRING" id="1227457.C451_20507"/>
<dbReference type="PANTHER" id="PTHR37507">
    <property type="entry name" value="SPORULATION PROTEIN YDCC"/>
    <property type="match status" value="1"/>
</dbReference>
<gene>
    <name evidence="3" type="ORF">C451_20507</name>
</gene>
<feature type="compositionally biased region" description="Acidic residues" evidence="1">
    <location>
        <begin position="413"/>
        <end position="427"/>
    </location>
</feature>
<sequence>MVLAVVLSAGTAVAFTATGPAQTAPTAGADALADNGEPAQHNLQPGQAQTGEPTQTDNQSAAEVVQNARQSYGGIQNFNATLVSTTNTSNGTGSTDSVETRANISFEKPNNFRYEFLAPANQSGNVIISNGTSTLFYNEANNTYRTFSFNESTFGGMGATNLSETGYLDSINRTLTQSNVSYEGTATVADRETYVLSVEPTGIAANVTDNATYYLDQDTYLPVKTTTQASFSFGNETTSFESTTLLRDVRTNVDMPATVFDFTPPEGAERLESPLSNVSMSSYTSVEQARQNTDIRICEPSEIPGNYSFANATESSVGNNTSVTLRYTNGSDDPTAALSVTISDATTGQQSTGSGIGENVSIDGQSGTYVEAAGQGVLSFTSDDAQYTITGPFSQDELVSIAESIDCVAGGDDAADGADEPAADDTDAANSDTDTADDGDAAYYQVDFVAGDPIENFETEGTYANDRLLRFAHGSTDEPVMRRAPGMLAYGDAPELNERIESQEITIENDTAEITFTVDDGESVQLSLVSYEKVGPGWSPATEDKQEFIDADTRTFKSGTHTLTVDLPDKDSNSTAKD</sequence>
<evidence type="ECO:0000313" key="4">
    <source>
        <dbReference type="Proteomes" id="UP000011680"/>
    </source>
</evidence>
<dbReference type="PATRIC" id="fig|1227457.3.peg.3984"/>
<organism evidence="3 4">
    <name type="scientific">Halococcus thailandensis JCM 13552</name>
    <dbReference type="NCBI Taxonomy" id="1227457"/>
    <lineage>
        <taxon>Archaea</taxon>
        <taxon>Methanobacteriati</taxon>
        <taxon>Methanobacteriota</taxon>
        <taxon>Stenosarchaea group</taxon>
        <taxon>Halobacteria</taxon>
        <taxon>Halobacteriales</taxon>
        <taxon>Halococcaceae</taxon>
        <taxon>Halococcus</taxon>
    </lineage>
</organism>
<keyword evidence="3" id="KW-0449">Lipoprotein</keyword>
<dbReference type="Proteomes" id="UP000011680">
    <property type="component" value="Unassembled WGS sequence"/>
</dbReference>
<dbReference type="Gene3D" id="2.50.20.10">
    <property type="entry name" value="Lipoprotein localisation LolA/LolB/LppX"/>
    <property type="match status" value="1"/>
</dbReference>
<evidence type="ECO:0000259" key="2">
    <source>
        <dbReference type="Pfam" id="PF14285"/>
    </source>
</evidence>
<dbReference type="AlphaFoldDB" id="M0MRP9"/>
<dbReference type="EMBL" id="AOMF01000193">
    <property type="protein sequence ID" value="EMA48407.1"/>
    <property type="molecule type" value="Genomic_DNA"/>
</dbReference>
<dbReference type="InterPro" id="IPR025377">
    <property type="entry name" value="DUF4367"/>
</dbReference>
<dbReference type="Pfam" id="PF14285">
    <property type="entry name" value="DUF4367"/>
    <property type="match status" value="1"/>
</dbReference>
<dbReference type="eggNOG" id="arCOG02470">
    <property type="taxonomic scope" value="Archaea"/>
</dbReference>
<feature type="domain" description="DUF4367" evidence="2">
    <location>
        <begin position="299"/>
        <end position="405"/>
    </location>
</feature>
<feature type="compositionally biased region" description="Low complexity" evidence="1">
    <location>
        <begin position="21"/>
        <end position="34"/>
    </location>
</feature>
<name>M0MRP9_9EURY</name>
<dbReference type="InterPro" id="IPR029046">
    <property type="entry name" value="LolA/LolB/LppX"/>
</dbReference>
<evidence type="ECO:0000256" key="1">
    <source>
        <dbReference type="SAM" id="MobiDB-lite"/>
    </source>
</evidence>
<evidence type="ECO:0000313" key="3">
    <source>
        <dbReference type="EMBL" id="EMA48407.1"/>
    </source>
</evidence>
<feature type="region of interest" description="Disordered" evidence="1">
    <location>
        <begin position="21"/>
        <end position="63"/>
    </location>
</feature>